<dbReference type="OrthoDB" id="9799053at2"/>
<keyword evidence="3" id="KW-1185">Reference proteome</keyword>
<dbReference type="Pfam" id="PF05899">
    <property type="entry name" value="Cupin_3"/>
    <property type="match status" value="1"/>
</dbReference>
<dbReference type="RefSeq" id="WP_141161837.1">
    <property type="nucleotide sequence ID" value="NZ_VHQG01000001.1"/>
</dbReference>
<dbReference type="InterPro" id="IPR014710">
    <property type="entry name" value="RmlC-like_jellyroll"/>
</dbReference>
<comment type="caution">
    <text evidence="2">The sequence shown here is derived from an EMBL/GenBank/DDBJ whole genome shotgun (WGS) entry which is preliminary data.</text>
</comment>
<dbReference type="SUPFAM" id="SSF51182">
    <property type="entry name" value="RmlC-like cupins"/>
    <property type="match status" value="1"/>
</dbReference>
<dbReference type="InterPro" id="IPR011051">
    <property type="entry name" value="RmlC_Cupin_sf"/>
</dbReference>
<organism evidence="2 3">
    <name type="scientific">Schumannella soli</name>
    <dbReference type="NCBI Taxonomy" id="2590779"/>
    <lineage>
        <taxon>Bacteria</taxon>
        <taxon>Bacillati</taxon>
        <taxon>Actinomycetota</taxon>
        <taxon>Actinomycetes</taxon>
        <taxon>Micrococcales</taxon>
        <taxon>Microbacteriaceae</taxon>
        <taxon>Schumannella</taxon>
    </lineage>
</organism>
<evidence type="ECO:0000313" key="3">
    <source>
        <dbReference type="Proteomes" id="UP000316252"/>
    </source>
</evidence>
<dbReference type="AlphaFoldDB" id="A0A506YA28"/>
<proteinExistence type="predicted"/>
<accession>A0A506YA28</accession>
<name>A0A506YA28_9MICO</name>
<dbReference type="EMBL" id="VHQG01000001">
    <property type="protein sequence ID" value="TPW77309.1"/>
    <property type="molecule type" value="Genomic_DNA"/>
</dbReference>
<dbReference type="Gene3D" id="2.60.120.10">
    <property type="entry name" value="Jelly Rolls"/>
    <property type="match status" value="1"/>
</dbReference>
<evidence type="ECO:0000313" key="2">
    <source>
        <dbReference type="EMBL" id="TPW77309.1"/>
    </source>
</evidence>
<reference evidence="2 3" key="1">
    <citation type="submission" date="2019-06" db="EMBL/GenBank/DDBJ databases">
        <authorList>
            <person name="Li F."/>
        </authorList>
    </citation>
    <scope>NUCLEOTIDE SEQUENCE [LARGE SCALE GENOMIC DNA]</scope>
    <source>
        <strain evidence="2 3">10F1D-1</strain>
    </source>
</reference>
<feature type="domain" description="(S)-ureidoglycine aminohydrolase cupin" evidence="1">
    <location>
        <begin position="58"/>
        <end position="128"/>
    </location>
</feature>
<evidence type="ECO:0000259" key="1">
    <source>
        <dbReference type="Pfam" id="PF05899"/>
    </source>
</evidence>
<dbReference type="InterPro" id="IPR008579">
    <property type="entry name" value="UGlyAH_Cupin_dom"/>
</dbReference>
<protein>
    <submittedName>
        <fullName evidence="2">Cupin domain-containing protein</fullName>
    </submittedName>
</protein>
<gene>
    <name evidence="2" type="ORF">FJ657_00960</name>
</gene>
<sequence>MADAAGDASDGFIPASHVDALSIALEHEPLPADEVEAGAPTAGIVELGTLPGGSGLDYGIWEMSAGAARDVEADELFVVLAGRGTVEFLDAAPGSADRILTLAAGSVVRLHAGQRTLWTITEPLRKVYVTPSA</sequence>
<dbReference type="Proteomes" id="UP000316252">
    <property type="component" value="Unassembled WGS sequence"/>
</dbReference>